<keyword evidence="1" id="KW-0732">Signal</keyword>
<gene>
    <name evidence="2" type="ORF">SAMN05216417_102198</name>
</gene>
<protein>
    <submittedName>
        <fullName evidence="2">Uncharacterized protein</fullName>
    </submittedName>
</protein>
<accession>A0A1I7FT76</accession>
<reference evidence="2 3" key="1">
    <citation type="submission" date="2016-10" db="EMBL/GenBank/DDBJ databases">
        <authorList>
            <person name="de Groot N.N."/>
        </authorList>
    </citation>
    <scope>NUCLEOTIDE SEQUENCE [LARGE SCALE GENOMIC DNA]</scope>
    <source>
        <strain evidence="2 3">Nl14</strain>
    </source>
</reference>
<evidence type="ECO:0000313" key="2">
    <source>
        <dbReference type="EMBL" id="SFU39412.1"/>
    </source>
</evidence>
<feature type="signal peptide" evidence="1">
    <location>
        <begin position="1"/>
        <end position="26"/>
    </location>
</feature>
<evidence type="ECO:0000256" key="1">
    <source>
        <dbReference type="SAM" id="SignalP"/>
    </source>
</evidence>
<dbReference type="EMBL" id="FPBZ01000002">
    <property type="protein sequence ID" value="SFU39412.1"/>
    <property type="molecule type" value="Genomic_DNA"/>
</dbReference>
<proteinExistence type="predicted"/>
<dbReference type="Proteomes" id="UP000182649">
    <property type="component" value="Unassembled WGS sequence"/>
</dbReference>
<organism evidence="2 3">
    <name type="scientific">Nitrosospira multiformis</name>
    <dbReference type="NCBI Taxonomy" id="1231"/>
    <lineage>
        <taxon>Bacteria</taxon>
        <taxon>Pseudomonadati</taxon>
        <taxon>Pseudomonadota</taxon>
        <taxon>Betaproteobacteria</taxon>
        <taxon>Nitrosomonadales</taxon>
        <taxon>Nitrosomonadaceae</taxon>
        <taxon>Nitrosospira</taxon>
    </lineage>
</organism>
<name>A0A1I7FT76_9PROT</name>
<evidence type="ECO:0000313" key="3">
    <source>
        <dbReference type="Proteomes" id="UP000182649"/>
    </source>
</evidence>
<sequence length="189" mass="21959">MHWRFIPLNQVLVVLMLSLISGNVFASQFEGYDELDKKFRQKIIEIEPGKDPRSDSDQLRPVMNYDVEIIQFHNFKKAKSGQVGEGWQLGGSIVDVLVHEGSQYILYGRENMYYRAGLWNNVLDTEHSYQDYLVVRHEGNQSEIIKRDRLIPTTSEIRIGLRKTNNGNGFEVIQNSPSGQLKVIWLYHF</sequence>
<feature type="chain" id="PRO_5010364735" evidence="1">
    <location>
        <begin position="27"/>
        <end position="189"/>
    </location>
</feature>
<dbReference type="AlphaFoldDB" id="A0A1I7FT76"/>